<sequence>MVLISKVEGRKIILRDNNRFHHFVDGSCSCKELLPIIALDERRNRDIINPDYRVTGVCNKPITKPNHTIMEKALDSLSLVATTNQKIMSSSILMNLTTTMSLLRTELQLVGIGALLISSKYEEIWLLPVDYMMTISDSGYSREEMLAMEKAILSRLDWYLSVPTPYVFTIRYTKASLPSDKEMDDMVFFYTELGLLDYKVAIRNNPSKLVASAVYAASCMLIKTPAWTETLKHYTGYGEDQLRDCAKRLVRRHALASENKLKAVWPPRVTLGRLLPHARGLGFKPRRGGFPSGAKNEWGLPLRRRFESCILPNWMSL</sequence>
<dbReference type="EMBL" id="BKCJ010008173">
    <property type="protein sequence ID" value="GEU80922.1"/>
    <property type="molecule type" value="Genomic_DNA"/>
</dbReference>
<dbReference type="InterPro" id="IPR036915">
    <property type="entry name" value="Cyclin-like_sf"/>
</dbReference>
<dbReference type="Pfam" id="PF02984">
    <property type="entry name" value="Cyclin_C"/>
    <property type="match status" value="1"/>
</dbReference>
<keyword evidence="4" id="KW-0131">Cell cycle</keyword>
<name>A0A6L2N730_TANCI</name>
<comment type="caution">
    <text evidence="8">The sequence shown here is derived from an EMBL/GenBank/DDBJ whole genome shotgun (WGS) entry which is preliminary data.</text>
</comment>
<dbReference type="SUPFAM" id="SSF47954">
    <property type="entry name" value="Cyclin-like"/>
    <property type="match status" value="2"/>
</dbReference>
<proteinExistence type="inferred from homology"/>
<reference evidence="8" key="1">
    <citation type="journal article" date="2019" name="Sci. Rep.">
        <title>Draft genome of Tanacetum cinerariifolium, the natural source of mosquito coil.</title>
        <authorList>
            <person name="Yamashiro T."/>
            <person name="Shiraishi A."/>
            <person name="Satake H."/>
            <person name="Nakayama K."/>
        </authorList>
    </citation>
    <scope>NUCLEOTIDE SEQUENCE</scope>
</reference>
<evidence type="ECO:0000256" key="5">
    <source>
        <dbReference type="RuleBase" id="RU000383"/>
    </source>
</evidence>
<dbReference type="Pfam" id="PF14432">
    <property type="entry name" value="DYW_deaminase"/>
    <property type="match status" value="1"/>
</dbReference>
<evidence type="ECO:0000313" key="8">
    <source>
        <dbReference type="EMBL" id="GEU80922.1"/>
    </source>
</evidence>
<feature type="domain" description="Cyclin C-terminal" evidence="7">
    <location>
        <begin position="163"/>
        <end position="278"/>
    </location>
</feature>
<dbReference type="SMART" id="SM00385">
    <property type="entry name" value="CYCLIN"/>
    <property type="match status" value="2"/>
</dbReference>
<organism evidence="8">
    <name type="scientific">Tanacetum cinerariifolium</name>
    <name type="common">Dalmatian daisy</name>
    <name type="synonym">Chrysanthemum cinerariifolium</name>
    <dbReference type="NCBI Taxonomy" id="118510"/>
    <lineage>
        <taxon>Eukaryota</taxon>
        <taxon>Viridiplantae</taxon>
        <taxon>Streptophyta</taxon>
        <taxon>Embryophyta</taxon>
        <taxon>Tracheophyta</taxon>
        <taxon>Spermatophyta</taxon>
        <taxon>Magnoliopsida</taxon>
        <taxon>eudicotyledons</taxon>
        <taxon>Gunneridae</taxon>
        <taxon>Pentapetalae</taxon>
        <taxon>asterids</taxon>
        <taxon>campanulids</taxon>
        <taxon>Asterales</taxon>
        <taxon>Asteraceae</taxon>
        <taxon>Asteroideae</taxon>
        <taxon>Anthemideae</taxon>
        <taxon>Anthemidinae</taxon>
        <taxon>Tanacetum</taxon>
    </lineage>
</organism>
<evidence type="ECO:0000256" key="2">
    <source>
        <dbReference type="ARBA" id="ARBA00022618"/>
    </source>
</evidence>
<gene>
    <name evidence="8" type="ORF">Tci_052900</name>
</gene>
<accession>A0A6L2N730</accession>
<dbReference type="AlphaFoldDB" id="A0A6L2N730"/>
<protein>
    <submittedName>
        <fullName evidence="8">Cyclin A/B/D/E</fullName>
    </submittedName>
</protein>
<dbReference type="InterPro" id="IPR039361">
    <property type="entry name" value="Cyclin"/>
</dbReference>
<dbReference type="InterPro" id="IPR006671">
    <property type="entry name" value="Cyclin_N"/>
</dbReference>
<dbReference type="InterPro" id="IPR032867">
    <property type="entry name" value="DYW_dom"/>
</dbReference>
<keyword evidence="3 5" id="KW-0195">Cyclin</keyword>
<keyword evidence="2" id="KW-0132">Cell division</keyword>
<dbReference type="Pfam" id="PF00134">
    <property type="entry name" value="Cyclin_N"/>
    <property type="match status" value="1"/>
</dbReference>
<feature type="domain" description="Cyclin-like" evidence="6">
    <location>
        <begin position="68"/>
        <end position="154"/>
    </location>
</feature>
<comment type="similarity">
    <text evidence="5">Belongs to the cyclin family.</text>
</comment>
<dbReference type="InterPro" id="IPR013763">
    <property type="entry name" value="Cyclin-like_dom"/>
</dbReference>
<dbReference type="PANTHER" id="PTHR10177">
    <property type="entry name" value="CYCLINS"/>
    <property type="match status" value="1"/>
</dbReference>
<evidence type="ECO:0000256" key="3">
    <source>
        <dbReference type="ARBA" id="ARBA00023127"/>
    </source>
</evidence>
<dbReference type="SMART" id="SM01332">
    <property type="entry name" value="Cyclin_C"/>
    <property type="match status" value="1"/>
</dbReference>
<evidence type="ECO:0000259" key="6">
    <source>
        <dbReference type="SMART" id="SM00385"/>
    </source>
</evidence>
<evidence type="ECO:0000256" key="1">
    <source>
        <dbReference type="ARBA" id="ARBA00006643"/>
    </source>
</evidence>
<evidence type="ECO:0000256" key="4">
    <source>
        <dbReference type="ARBA" id="ARBA00023306"/>
    </source>
</evidence>
<dbReference type="GO" id="GO:0051301">
    <property type="term" value="P:cell division"/>
    <property type="evidence" value="ECO:0007669"/>
    <property type="project" value="UniProtKB-KW"/>
</dbReference>
<comment type="similarity">
    <text evidence="1">Belongs to the PPR family. PCMP-H subfamily.</text>
</comment>
<dbReference type="InterPro" id="IPR004367">
    <property type="entry name" value="Cyclin_C-dom"/>
</dbReference>
<feature type="domain" description="Cyclin-like" evidence="6">
    <location>
        <begin position="167"/>
        <end position="251"/>
    </location>
</feature>
<dbReference type="Gene3D" id="1.10.472.10">
    <property type="entry name" value="Cyclin-like"/>
    <property type="match status" value="2"/>
</dbReference>
<evidence type="ECO:0000259" key="7">
    <source>
        <dbReference type="SMART" id="SM01332"/>
    </source>
</evidence>
<dbReference type="GO" id="GO:0008270">
    <property type="term" value="F:zinc ion binding"/>
    <property type="evidence" value="ECO:0007669"/>
    <property type="project" value="InterPro"/>
</dbReference>